<organism evidence="9 10">
    <name type="scientific">Sinomonas terrae</name>
    <dbReference type="NCBI Taxonomy" id="2908838"/>
    <lineage>
        <taxon>Bacteria</taxon>
        <taxon>Bacillati</taxon>
        <taxon>Actinomycetota</taxon>
        <taxon>Actinomycetes</taxon>
        <taxon>Micrococcales</taxon>
        <taxon>Micrococcaceae</taxon>
        <taxon>Sinomonas</taxon>
    </lineage>
</organism>
<dbReference type="PANTHER" id="PTHR32018">
    <property type="entry name" value="RHAMNOGALACTURONATE LYASE FAMILY PROTEIN"/>
    <property type="match status" value="1"/>
</dbReference>
<dbReference type="PANTHER" id="PTHR32018:SF1">
    <property type="entry name" value="RHAMNOGALACTURONAN ENDOLYASE"/>
    <property type="match status" value="1"/>
</dbReference>
<keyword evidence="6 9" id="KW-0456">Lyase</keyword>
<reference evidence="9 10" key="1">
    <citation type="submission" date="2022-03" db="EMBL/GenBank/DDBJ databases">
        <title>Sinomonas sp. isolated from a soil.</title>
        <authorList>
            <person name="Han J."/>
            <person name="Kim D.-U."/>
        </authorList>
    </citation>
    <scope>NUCLEOTIDE SEQUENCE [LARGE SCALE GENOMIC DNA]</scope>
    <source>
        <strain evidence="9 10">5-5</strain>
    </source>
</reference>
<dbReference type="EC" id="4.2.2.23" evidence="4"/>
<dbReference type="InterPro" id="IPR051850">
    <property type="entry name" value="Polysacch_Lyase_4"/>
</dbReference>
<dbReference type="CDD" id="cd10317">
    <property type="entry name" value="RGL4_C"/>
    <property type="match status" value="1"/>
</dbReference>
<keyword evidence="10" id="KW-1185">Reference proteome</keyword>
<dbReference type="Proteomes" id="UP001202922">
    <property type="component" value="Unassembled WGS sequence"/>
</dbReference>
<dbReference type="EMBL" id="JAKZBV010000001">
    <property type="protein sequence ID" value="MCH6468644.1"/>
    <property type="molecule type" value="Genomic_DNA"/>
</dbReference>
<dbReference type="Gene3D" id="2.60.120.260">
    <property type="entry name" value="Galactose-binding domain-like"/>
    <property type="match status" value="1"/>
</dbReference>
<keyword evidence="5" id="KW-0964">Secreted</keyword>
<comment type="catalytic activity">
    <reaction evidence="1">
        <text>Endotype eliminative cleavage of L-alpha-rhamnopyranosyl-(1-&gt;4)-alpha-D-galactopyranosyluronic acid bonds of rhamnogalacturonan I domains in ramified hairy regions of pectin leaving L-rhamnopyranose at the reducing end and 4-deoxy-4,5-unsaturated D-galactopyranosyluronic acid at the non-reducing end.</text>
        <dbReference type="EC" id="4.2.2.23"/>
    </reaction>
</comment>
<dbReference type="InterPro" id="IPR029411">
    <property type="entry name" value="RG-lyase_III"/>
</dbReference>
<dbReference type="SUPFAM" id="SSF49785">
    <property type="entry name" value="Galactose-binding domain-like"/>
    <property type="match status" value="1"/>
</dbReference>
<evidence type="ECO:0000313" key="9">
    <source>
        <dbReference type="EMBL" id="MCH6468644.1"/>
    </source>
</evidence>
<evidence type="ECO:0000256" key="2">
    <source>
        <dbReference type="ARBA" id="ARBA00004613"/>
    </source>
</evidence>
<dbReference type="Gene3D" id="2.70.98.10">
    <property type="match status" value="1"/>
</dbReference>
<dbReference type="InterPro" id="IPR013784">
    <property type="entry name" value="Carb-bd-like_fold"/>
</dbReference>
<sequence length="794" mass="84408">MQPDKSDQIQPAQREARPERPKGVSRRRVVQGLGGAAIGAALVGPAGVGTAVAAPTPGEGDGVKVLIGGAPAKVGSYSFPNEVPELVLDNGLVRAAFGRDDVGVPTGWQNVSITATSIVVAGTELAHNLNGVNPRDPDRQHSFYVDASGGKTRLVCSRVDVLRAEPGLVEVAFVDTTSTPLQHEHHLVMRSGHRGIYGYDIMTAVTDTSINEVRMNTRWDRSLLDHAYNWERGAGQQPTYAYLATQQSVQDETWRVDGVNNPSLPSPESNSGHLPAGSVYSKYDWSLYHHENPMFGHFGHGFGAWFTPLGGVTDDTLCAFYGAGPQHQDLAIHQDALILNYFSRNHYGEPAYPIKAGYRRLYGPWLTFFTVGDPSTPDAMIAEAARTARAAISEHRAGAPWMADSLYPSPAQRTTVTGRVRLADGRPAADFHVILSTQDSDSVFPIAEPTYFVKTDADGRFELPGIPPAWQPGSTAPGSYVLYVQPAEGSVTDLYRQPGVVVRGAQQDLGEIVWSPTTHGTFLWQIGRSDRTAGEYALATKSPVTAKPRGYEKPSTIPADLTFTIGQSWEPTDWYYAQTNRGTWTVKFTLERAYTGTAYLTVATAMQQGGAPIVAVNGNTTAITGTLPSNNDSTIARQADRSGYPRTALLSFPAGLLVAGENTITFAHGSPAPAGKGPGWDTLILEVDDGAQPASAKLTASVAKTYSGGTTTWQLTVRNEGPATAHDLRLQAITAPSGQPAQIIGRDPSKFAVPVAAALTPGASTTAQITVAGGLPITVALTADGGRTATTTAS</sequence>
<comment type="subcellular location">
    <subcellularLocation>
        <location evidence="2">Secreted</location>
    </subcellularLocation>
</comment>
<dbReference type="SUPFAM" id="SSF74650">
    <property type="entry name" value="Galactose mutarotase-like"/>
    <property type="match status" value="1"/>
</dbReference>
<evidence type="ECO:0000256" key="6">
    <source>
        <dbReference type="ARBA" id="ARBA00023239"/>
    </source>
</evidence>
<evidence type="ECO:0000313" key="10">
    <source>
        <dbReference type="Proteomes" id="UP001202922"/>
    </source>
</evidence>
<dbReference type="GO" id="GO:0016829">
    <property type="term" value="F:lyase activity"/>
    <property type="evidence" value="ECO:0007669"/>
    <property type="project" value="UniProtKB-KW"/>
</dbReference>
<evidence type="ECO:0000256" key="7">
    <source>
        <dbReference type="SAM" id="MobiDB-lite"/>
    </source>
</evidence>
<dbReference type="InterPro" id="IPR014718">
    <property type="entry name" value="GH-type_carb-bd"/>
</dbReference>
<evidence type="ECO:0000259" key="8">
    <source>
        <dbReference type="Pfam" id="PF14683"/>
    </source>
</evidence>
<evidence type="ECO:0000256" key="5">
    <source>
        <dbReference type="ARBA" id="ARBA00022525"/>
    </source>
</evidence>
<feature type="domain" description="Rhamnogalacturonan lyase" evidence="8">
    <location>
        <begin position="523"/>
        <end position="669"/>
    </location>
</feature>
<dbReference type="InterPro" id="IPR008979">
    <property type="entry name" value="Galactose-bd-like_sf"/>
</dbReference>
<accession>A0ABS9TW51</accession>
<gene>
    <name evidence="9" type="ORF">L0M17_01360</name>
</gene>
<dbReference type="Pfam" id="PF14683">
    <property type="entry name" value="CBM-like"/>
    <property type="match status" value="1"/>
</dbReference>
<comment type="similarity">
    <text evidence="3">Belongs to the polysaccharide lyase 4 family.</text>
</comment>
<evidence type="ECO:0000256" key="4">
    <source>
        <dbReference type="ARBA" id="ARBA00012437"/>
    </source>
</evidence>
<name>A0ABS9TW51_9MICC</name>
<evidence type="ECO:0000256" key="1">
    <source>
        <dbReference type="ARBA" id="ARBA00001324"/>
    </source>
</evidence>
<evidence type="ECO:0000256" key="3">
    <source>
        <dbReference type="ARBA" id="ARBA00010418"/>
    </source>
</evidence>
<dbReference type="InterPro" id="IPR011013">
    <property type="entry name" value="Gal_mutarotase_sf_dom"/>
</dbReference>
<comment type="caution">
    <text evidence="9">The sequence shown here is derived from an EMBL/GenBank/DDBJ whole genome shotgun (WGS) entry which is preliminary data.</text>
</comment>
<dbReference type="PROSITE" id="PS51318">
    <property type="entry name" value="TAT"/>
    <property type="match status" value="1"/>
</dbReference>
<dbReference type="CDD" id="cd10320">
    <property type="entry name" value="RGL4_N"/>
    <property type="match status" value="1"/>
</dbReference>
<proteinExistence type="inferred from homology"/>
<dbReference type="InterPro" id="IPR006311">
    <property type="entry name" value="TAT_signal"/>
</dbReference>
<dbReference type="SUPFAM" id="SSF49452">
    <property type="entry name" value="Starch-binding domain-like"/>
    <property type="match status" value="1"/>
</dbReference>
<dbReference type="RefSeq" id="WP_241050540.1">
    <property type="nucleotide sequence ID" value="NZ_JAKZBV010000001.1"/>
</dbReference>
<feature type="region of interest" description="Disordered" evidence="7">
    <location>
        <begin position="1"/>
        <end position="27"/>
    </location>
</feature>
<protein>
    <recommendedName>
        <fullName evidence="4">rhamnogalacturonan endolyase</fullName>
        <ecNumber evidence="4">4.2.2.23</ecNumber>
    </recommendedName>
</protein>